<dbReference type="GO" id="GO:0008270">
    <property type="term" value="F:zinc ion binding"/>
    <property type="evidence" value="ECO:0007669"/>
    <property type="project" value="UniProtKB-KW"/>
</dbReference>
<reference evidence="6 7" key="1">
    <citation type="journal article" date="2020" name="ISME J.">
        <title>Uncovering the hidden diversity of litter-decomposition mechanisms in mushroom-forming fungi.</title>
        <authorList>
            <person name="Floudas D."/>
            <person name="Bentzer J."/>
            <person name="Ahren D."/>
            <person name="Johansson T."/>
            <person name="Persson P."/>
            <person name="Tunlid A."/>
        </authorList>
    </citation>
    <scope>NUCLEOTIDE SEQUENCE [LARGE SCALE GENOMIC DNA]</scope>
    <source>
        <strain evidence="6 7">CBS 661.87</strain>
    </source>
</reference>
<dbReference type="EMBL" id="JAACJP010000051">
    <property type="protein sequence ID" value="KAF5370508.1"/>
    <property type="molecule type" value="Genomic_DNA"/>
</dbReference>
<evidence type="ECO:0000313" key="6">
    <source>
        <dbReference type="EMBL" id="KAF5370508.1"/>
    </source>
</evidence>
<evidence type="ECO:0000256" key="4">
    <source>
        <dbReference type="PROSITE-ProRule" id="PRU00134"/>
    </source>
</evidence>
<gene>
    <name evidence="6" type="ORF">D9615_010342</name>
</gene>
<keyword evidence="3" id="KW-0862">Zinc</keyword>
<keyword evidence="2 4" id="KW-0863">Zinc-finger</keyword>
<keyword evidence="7" id="KW-1185">Reference proteome</keyword>
<dbReference type="PROSITE" id="PS01360">
    <property type="entry name" value="ZF_MYND_1"/>
    <property type="match status" value="1"/>
</dbReference>
<evidence type="ECO:0000256" key="3">
    <source>
        <dbReference type="ARBA" id="ARBA00022833"/>
    </source>
</evidence>
<dbReference type="InterPro" id="IPR002893">
    <property type="entry name" value="Znf_MYND"/>
</dbReference>
<evidence type="ECO:0000259" key="5">
    <source>
        <dbReference type="PROSITE" id="PS50865"/>
    </source>
</evidence>
<evidence type="ECO:0000256" key="1">
    <source>
        <dbReference type="ARBA" id="ARBA00022723"/>
    </source>
</evidence>
<evidence type="ECO:0000313" key="7">
    <source>
        <dbReference type="Proteomes" id="UP000565441"/>
    </source>
</evidence>
<keyword evidence="1" id="KW-0479">Metal-binding</keyword>
<organism evidence="6 7">
    <name type="scientific">Tricholomella constricta</name>
    <dbReference type="NCBI Taxonomy" id="117010"/>
    <lineage>
        <taxon>Eukaryota</taxon>
        <taxon>Fungi</taxon>
        <taxon>Dikarya</taxon>
        <taxon>Basidiomycota</taxon>
        <taxon>Agaricomycotina</taxon>
        <taxon>Agaricomycetes</taxon>
        <taxon>Agaricomycetidae</taxon>
        <taxon>Agaricales</taxon>
        <taxon>Tricholomatineae</taxon>
        <taxon>Lyophyllaceae</taxon>
        <taxon>Tricholomella</taxon>
    </lineage>
</organism>
<protein>
    <recommendedName>
        <fullName evidence="5">MYND-type domain-containing protein</fullName>
    </recommendedName>
</protein>
<dbReference type="Pfam" id="PF01753">
    <property type="entry name" value="zf-MYND"/>
    <property type="match status" value="1"/>
</dbReference>
<accession>A0A8H5LV05</accession>
<proteinExistence type="predicted"/>
<comment type="caution">
    <text evidence="6">The sequence shown here is derived from an EMBL/GenBank/DDBJ whole genome shotgun (WGS) entry which is preliminary data.</text>
</comment>
<dbReference type="OrthoDB" id="2876114at2759"/>
<sequence length="294" mass="34273">MFHIISPTPTQINLEEWFQKSKAGRYIKTACMVLKNKKKFTDRQIWMMLAKEYCAGCGKANSLCTTRWCNNCRARGYCDKVCQGKDWSAHAAICKDIQGKSSTPVEDMLFRWEQQYAWDLASMYGALAQMNTDLPRLIQHLVTSRGVLRVLVTSKIAGKPASNYHELKYLRCDIIDRAHQYLEPLSAKLDAMQKKIDGIYRNDDPNVPHDTLWALRILINVHDVEQFPDTRDTVVFNSFVLNQIPKNGLEASRKDRYETKITIDDIQMLFEAHMKDDDEAYEERRRKRRNNNKK</sequence>
<feature type="domain" description="MYND-type" evidence="5">
    <location>
        <begin position="54"/>
        <end position="94"/>
    </location>
</feature>
<dbReference type="Proteomes" id="UP000565441">
    <property type="component" value="Unassembled WGS sequence"/>
</dbReference>
<dbReference type="PROSITE" id="PS50865">
    <property type="entry name" value="ZF_MYND_2"/>
    <property type="match status" value="1"/>
</dbReference>
<dbReference type="AlphaFoldDB" id="A0A8H5LV05"/>
<dbReference type="Gene3D" id="6.10.140.2220">
    <property type="match status" value="1"/>
</dbReference>
<evidence type="ECO:0000256" key="2">
    <source>
        <dbReference type="ARBA" id="ARBA00022771"/>
    </source>
</evidence>
<dbReference type="SUPFAM" id="SSF144232">
    <property type="entry name" value="HIT/MYND zinc finger-like"/>
    <property type="match status" value="1"/>
</dbReference>
<name>A0A8H5LV05_9AGAR</name>